<organism evidence="1 2">
    <name type="scientific">Candidatus Raymondbacteria bacterium RIFOXYD12_FULL_49_13</name>
    <dbReference type="NCBI Taxonomy" id="1817890"/>
    <lineage>
        <taxon>Bacteria</taxon>
        <taxon>Raymondiibacteriota</taxon>
    </lineage>
</organism>
<evidence type="ECO:0008006" key="3">
    <source>
        <dbReference type="Google" id="ProtNLM"/>
    </source>
</evidence>
<dbReference type="EMBL" id="MFYX01000055">
    <property type="protein sequence ID" value="OGK05507.1"/>
    <property type="molecule type" value="Genomic_DNA"/>
</dbReference>
<proteinExistence type="predicted"/>
<protein>
    <recommendedName>
        <fullName evidence="3">Resolvase HTH domain-containing protein</fullName>
    </recommendedName>
</protein>
<sequence length="86" mass="10168">MPRISKEELIKLQKTLKTDDAIGKKFKITRQAVHQMRVKYGLDYNRKKNQERNEQVKKLFKTADAGVVARKLDLSVSQVYRILRHK</sequence>
<evidence type="ECO:0000313" key="2">
    <source>
        <dbReference type="Proteomes" id="UP000179243"/>
    </source>
</evidence>
<reference evidence="1 2" key="1">
    <citation type="journal article" date="2016" name="Nat. Commun.">
        <title>Thousands of microbial genomes shed light on interconnected biogeochemical processes in an aquifer system.</title>
        <authorList>
            <person name="Anantharaman K."/>
            <person name="Brown C.T."/>
            <person name="Hug L.A."/>
            <person name="Sharon I."/>
            <person name="Castelle C.J."/>
            <person name="Probst A.J."/>
            <person name="Thomas B.C."/>
            <person name="Singh A."/>
            <person name="Wilkins M.J."/>
            <person name="Karaoz U."/>
            <person name="Brodie E.L."/>
            <person name="Williams K.H."/>
            <person name="Hubbard S.S."/>
            <person name="Banfield J.F."/>
        </authorList>
    </citation>
    <scope>NUCLEOTIDE SEQUENCE [LARGE SCALE GENOMIC DNA]</scope>
</reference>
<accession>A0A1F7FG81</accession>
<name>A0A1F7FG81_UNCRA</name>
<gene>
    <name evidence="1" type="ORF">A2519_05300</name>
</gene>
<dbReference type="AlphaFoldDB" id="A0A1F7FG81"/>
<dbReference type="Proteomes" id="UP000179243">
    <property type="component" value="Unassembled WGS sequence"/>
</dbReference>
<comment type="caution">
    <text evidence="1">The sequence shown here is derived from an EMBL/GenBank/DDBJ whole genome shotgun (WGS) entry which is preliminary data.</text>
</comment>
<evidence type="ECO:0000313" key="1">
    <source>
        <dbReference type="EMBL" id="OGK05507.1"/>
    </source>
</evidence>